<evidence type="ECO:0000313" key="5">
    <source>
        <dbReference type="EMBL" id="KAF9871171.1"/>
    </source>
</evidence>
<reference evidence="5" key="2">
    <citation type="submission" date="2020-11" db="EMBL/GenBank/DDBJ databases">
        <title>Whole genome sequencing of Colletotrichum sp.</title>
        <authorList>
            <person name="Li H."/>
        </authorList>
    </citation>
    <scope>NUCLEOTIDE SEQUENCE</scope>
    <source>
        <strain evidence="5">CkLH20</strain>
    </source>
</reference>
<dbReference type="Proteomes" id="UP000781932">
    <property type="component" value="Unassembled WGS sequence"/>
</dbReference>
<dbReference type="InterPro" id="IPR016292">
    <property type="entry name" value="Epoxide_hydrolase"/>
</dbReference>
<protein>
    <submittedName>
        <fullName evidence="5">Epoxide hydrolase</fullName>
    </submittedName>
</protein>
<keyword evidence="2 5" id="KW-0378">Hydrolase</keyword>
<feature type="active site" description="Proton acceptor" evidence="3">
    <location>
        <position position="328"/>
    </location>
</feature>
<dbReference type="GeneID" id="62167128"/>
<sequence>MSEIRPFKVDVPAEEVERLKRKLNDTRLPGREIVPGAGSDYGPSYTWAETLFNEWKNNYDWPAAQASLNATPQYLTEIESVTIHFAHIPSPDPSSAIPILLVHGWPGSFYEFHRLWQPLSNPPAGQPAFNVVAPNMPGFCWSSWPPRKGWTMKDNARIFDVLMKRLGYEEYMVQCGDWAHWVGRELGSKYTDSCKVVHCNFAPSIAPGEPHTIGLALHDNPMGILMWVGEKYEELANPSTLAKPSWTQDILTTVSLYYFSECIMPSMLPYVENVRHHQFAEAATHPDNRITVPFGFTSFFYDSQPASKRSVERTANLVFYRERDEAGHFAALECPEGLTKDLRELALQEWKFS</sequence>
<evidence type="ECO:0000259" key="4">
    <source>
        <dbReference type="Pfam" id="PF06441"/>
    </source>
</evidence>
<feature type="active site" description="Nucleophile" evidence="3">
    <location>
        <position position="177"/>
    </location>
</feature>
<evidence type="ECO:0000313" key="6">
    <source>
        <dbReference type="Proteomes" id="UP000781932"/>
    </source>
</evidence>
<comment type="similarity">
    <text evidence="1">Belongs to the peptidase S33 family.</text>
</comment>
<evidence type="ECO:0000256" key="1">
    <source>
        <dbReference type="ARBA" id="ARBA00010088"/>
    </source>
</evidence>
<dbReference type="RefSeq" id="XP_038740632.1">
    <property type="nucleotide sequence ID" value="XM_038894054.1"/>
</dbReference>
<accession>A0A9P6LFH2</accession>
<dbReference type="Gene3D" id="3.40.50.1820">
    <property type="entry name" value="alpha/beta hydrolase"/>
    <property type="match status" value="2"/>
</dbReference>
<dbReference type="AlphaFoldDB" id="A0A9P6LFH2"/>
<dbReference type="GO" id="GO:0097176">
    <property type="term" value="P:epoxide metabolic process"/>
    <property type="evidence" value="ECO:0007669"/>
    <property type="project" value="TreeGrafter"/>
</dbReference>
<dbReference type="OrthoDB" id="7130006at2759"/>
<dbReference type="InterPro" id="IPR029058">
    <property type="entry name" value="AB_hydrolase_fold"/>
</dbReference>
<feature type="domain" description="Epoxide hydrolase N-terminal" evidence="4">
    <location>
        <begin position="4"/>
        <end position="112"/>
    </location>
</feature>
<organism evidence="5 6">
    <name type="scientific">Colletotrichum karsti</name>
    <dbReference type="NCBI Taxonomy" id="1095194"/>
    <lineage>
        <taxon>Eukaryota</taxon>
        <taxon>Fungi</taxon>
        <taxon>Dikarya</taxon>
        <taxon>Ascomycota</taxon>
        <taxon>Pezizomycotina</taxon>
        <taxon>Sordariomycetes</taxon>
        <taxon>Hypocreomycetidae</taxon>
        <taxon>Glomerellales</taxon>
        <taxon>Glomerellaceae</taxon>
        <taxon>Colletotrichum</taxon>
        <taxon>Colletotrichum boninense species complex</taxon>
    </lineage>
</organism>
<reference evidence="5" key="1">
    <citation type="submission" date="2020-03" db="EMBL/GenBank/DDBJ databases">
        <authorList>
            <person name="He L."/>
        </authorList>
    </citation>
    <scope>NUCLEOTIDE SEQUENCE</scope>
    <source>
        <strain evidence="5">CkLH20</strain>
    </source>
</reference>
<name>A0A9P6LFH2_9PEZI</name>
<evidence type="ECO:0000256" key="3">
    <source>
        <dbReference type="PIRSR" id="PIRSR001112-1"/>
    </source>
</evidence>
<dbReference type="GO" id="GO:0004301">
    <property type="term" value="F:epoxide hydrolase activity"/>
    <property type="evidence" value="ECO:0007669"/>
    <property type="project" value="TreeGrafter"/>
</dbReference>
<dbReference type="EMBL" id="JAATWM020000047">
    <property type="protein sequence ID" value="KAF9871171.1"/>
    <property type="molecule type" value="Genomic_DNA"/>
</dbReference>
<gene>
    <name evidence="5" type="ORF">CkaCkLH20_11340</name>
</gene>
<dbReference type="Pfam" id="PF06441">
    <property type="entry name" value="EHN"/>
    <property type="match status" value="1"/>
</dbReference>
<dbReference type="PANTHER" id="PTHR21661">
    <property type="entry name" value="EPOXIDE HYDROLASE 1-RELATED"/>
    <property type="match status" value="1"/>
</dbReference>
<dbReference type="PRINTS" id="PR00412">
    <property type="entry name" value="EPOXHYDRLASE"/>
</dbReference>
<feature type="active site" description="Proton donor" evidence="3">
    <location>
        <position position="270"/>
    </location>
</feature>
<dbReference type="SUPFAM" id="SSF53474">
    <property type="entry name" value="alpha/beta-Hydrolases"/>
    <property type="match status" value="1"/>
</dbReference>
<dbReference type="PANTHER" id="PTHR21661:SF79">
    <property type="entry name" value="EPOXIDE HYDROLASE"/>
    <property type="match status" value="1"/>
</dbReference>
<dbReference type="InterPro" id="IPR000639">
    <property type="entry name" value="Epox_hydrolase-like"/>
</dbReference>
<comment type="caution">
    <text evidence="5">The sequence shown here is derived from an EMBL/GenBank/DDBJ whole genome shotgun (WGS) entry which is preliminary data.</text>
</comment>
<dbReference type="InterPro" id="IPR010497">
    <property type="entry name" value="Epoxide_hydro_N"/>
</dbReference>
<evidence type="ECO:0000256" key="2">
    <source>
        <dbReference type="ARBA" id="ARBA00022801"/>
    </source>
</evidence>
<proteinExistence type="inferred from homology"/>
<keyword evidence="6" id="KW-1185">Reference proteome</keyword>
<dbReference type="PIRSF" id="PIRSF001112">
    <property type="entry name" value="Epoxide_hydrolase"/>
    <property type="match status" value="1"/>
</dbReference>